<dbReference type="AlphaFoldDB" id="A0A381RT13"/>
<keyword evidence="5 6" id="KW-0472">Membrane</keyword>
<organism evidence="7">
    <name type="scientific">marine metagenome</name>
    <dbReference type="NCBI Taxonomy" id="408172"/>
    <lineage>
        <taxon>unclassified sequences</taxon>
        <taxon>metagenomes</taxon>
        <taxon>ecological metagenomes</taxon>
    </lineage>
</organism>
<gene>
    <name evidence="7" type="ORF">METZ01_LOCUS47208</name>
</gene>
<feature type="transmembrane region" description="Helical" evidence="6">
    <location>
        <begin position="62"/>
        <end position="82"/>
    </location>
</feature>
<reference evidence="7" key="1">
    <citation type="submission" date="2018-05" db="EMBL/GenBank/DDBJ databases">
        <authorList>
            <person name="Lanie J.A."/>
            <person name="Ng W.-L."/>
            <person name="Kazmierczak K.M."/>
            <person name="Andrzejewski T.M."/>
            <person name="Davidsen T.M."/>
            <person name="Wayne K.J."/>
            <person name="Tettelin H."/>
            <person name="Glass J.I."/>
            <person name="Rusch D."/>
            <person name="Podicherti R."/>
            <person name="Tsui H.-C.T."/>
            <person name="Winkler M.E."/>
        </authorList>
    </citation>
    <scope>NUCLEOTIDE SEQUENCE</scope>
</reference>
<evidence type="ECO:0000313" key="7">
    <source>
        <dbReference type="EMBL" id="SUZ94354.1"/>
    </source>
</evidence>
<evidence type="ECO:0000256" key="6">
    <source>
        <dbReference type="SAM" id="Phobius"/>
    </source>
</evidence>
<dbReference type="GO" id="GO:0005412">
    <property type="term" value="F:D-glucose:sodium symporter activity"/>
    <property type="evidence" value="ECO:0007669"/>
    <property type="project" value="TreeGrafter"/>
</dbReference>
<proteinExistence type="inferred from homology"/>
<evidence type="ECO:0000256" key="4">
    <source>
        <dbReference type="ARBA" id="ARBA00022989"/>
    </source>
</evidence>
<sequence>VILAVGFAYYRRASTDVGQFFLSGRSLPWWLAGTSMVATTFAADTPLAVSGIVARDGIAGNWIWWNAALGSTLAVFFFARLWRRAGIVTDVEFAELRYTGRAAAFLRGFRALYLGLPVNFLIMGWVNLAMAKILLVTLGWDRLTAVLVSLAFTGIYTSLSGLWGVVVTDFIQFTLAMICTIALAWFALRLPEVGGIDGLQAALPESTFRFLPTIGTNGIDAAQTIALPLASFIAFLGVQWWASWYPGSEPGGGGYVAQRMMSTQNERHSLIATLWFTVAHYCLRPWPWILVGLASLVLYPDITDREAGYVMVIRDHVPAGWRGLILAGFFAAYMSTIGTQLNWGCSYVINDFYRRFIKSNASEAHYVRASRLTTLLLMILGGIVTFYLESIRQAWEFILESGAGIGLVLILRWYWWRVNAWSEIAAMVAPAIGFAYLKLFTNIVFPNSLFYLVTWTTACWLLVTYLTQPEPLSHLTAFYRRVQPSGPGWRHITDAAHLPAPEPITPMLINWIAGWILVYATLFGVGTILLTSVIAATPYALVATIAAVIINRNLSKQGWSKRSL</sequence>
<dbReference type="Pfam" id="PF00474">
    <property type="entry name" value="SSF"/>
    <property type="match status" value="1"/>
</dbReference>
<feature type="transmembrane region" description="Helical" evidence="6">
    <location>
        <begin position="449"/>
        <end position="467"/>
    </location>
</feature>
<feature type="transmembrane region" description="Helical" evidence="6">
    <location>
        <begin position="143"/>
        <end position="164"/>
    </location>
</feature>
<dbReference type="PROSITE" id="PS50283">
    <property type="entry name" value="NA_SOLUT_SYMP_3"/>
    <property type="match status" value="1"/>
</dbReference>
<feature type="transmembrane region" description="Helical" evidence="6">
    <location>
        <begin position="323"/>
        <end position="349"/>
    </location>
</feature>
<protein>
    <recommendedName>
        <fullName evidence="8">Sodium:proline symporter</fullName>
    </recommendedName>
</protein>
<name>A0A381RT13_9ZZZZ</name>
<dbReference type="PANTHER" id="PTHR11819">
    <property type="entry name" value="SOLUTE CARRIER FAMILY 5"/>
    <property type="match status" value="1"/>
</dbReference>
<feature type="transmembrane region" description="Helical" evidence="6">
    <location>
        <begin position="170"/>
        <end position="188"/>
    </location>
</feature>
<dbReference type="InterPro" id="IPR001734">
    <property type="entry name" value="Na/solute_symporter"/>
</dbReference>
<evidence type="ECO:0000256" key="2">
    <source>
        <dbReference type="ARBA" id="ARBA00006434"/>
    </source>
</evidence>
<feature type="transmembrane region" description="Helical" evidence="6">
    <location>
        <begin position="395"/>
        <end position="414"/>
    </location>
</feature>
<comment type="similarity">
    <text evidence="2">Belongs to the sodium:solute symporter (SSF) (TC 2.A.21) family.</text>
</comment>
<feature type="transmembrane region" description="Helical" evidence="6">
    <location>
        <begin position="225"/>
        <end position="242"/>
    </location>
</feature>
<dbReference type="Gene3D" id="1.20.1730.10">
    <property type="entry name" value="Sodium/glucose cotransporter"/>
    <property type="match status" value="1"/>
</dbReference>
<dbReference type="PANTHER" id="PTHR11819:SF77">
    <property type="entry name" value="SODIUM_GLUCOSE COTRANSPORT PROTEIN"/>
    <property type="match status" value="1"/>
</dbReference>
<feature type="transmembrane region" description="Helical" evidence="6">
    <location>
        <begin position="369"/>
        <end position="388"/>
    </location>
</feature>
<dbReference type="EMBL" id="UINC01002227">
    <property type="protein sequence ID" value="SUZ94354.1"/>
    <property type="molecule type" value="Genomic_DNA"/>
</dbReference>
<dbReference type="GO" id="GO:0005886">
    <property type="term" value="C:plasma membrane"/>
    <property type="evidence" value="ECO:0007669"/>
    <property type="project" value="TreeGrafter"/>
</dbReference>
<keyword evidence="4 6" id="KW-1133">Transmembrane helix</keyword>
<keyword evidence="3 6" id="KW-0812">Transmembrane</keyword>
<dbReference type="InterPro" id="IPR038377">
    <property type="entry name" value="Na/Glc_symporter_sf"/>
</dbReference>
<evidence type="ECO:0000256" key="5">
    <source>
        <dbReference type="ARBA" id="ARBA00023136"/>
    </source>
</evidence>
<comment type="subcellular location">
    <subcellularLocation>
        <location evidence="1">Membrane</location>
        <topology evidence="1">Multi-pass membrane protein</topology>
    </subcellularLocation>
</comment>
<dbReference type="CDD" id="cd11477">
    <property type="entry name" value="SLC5sbd_u1"/>
    <property type="match status" value="1"/>
</dbReference>
<evidence type="ECO:0008006" key="8">
    <source>
        <dbReference type="Google" id="ProtNLM"/>
    </source>
</evidence>
<evidence type="ECO:0000256" key="3">
    <source>
        <dbReference type="ARBA" id="ARBA00022692"/>
    </source>
</evidence>
<evidence type="ECO:0000256" key="1">
    <source>
        <dbReference type="ARBA" id="ARBA00004141"/>
    </source>
</evidence>
<accession>A0A381RT13</accession>
<feature type="transmembrane region" description="Helical" evidence="6">
    <location>
        <begin position="111"/>
        <end position="131"/>
    </location>
</feature>
<feature type="transmembrane region" description="Helical" evidence="6">
    <location>
        <begin position="29"/>
        <end position="50"/>
    </location>
</feature>
<feature type="non-terminal residue" evidence="7">
    <location>
        <position position="1"/>
    </location>
</feature>
<feature type="transmembrane region" description="Helical" evidence="6">
    <location>
        <begin position="516"/>
        <end position="549"/>
    </location>
</feature>